<dbReference type="Proteomes" id="UP001327560">
    <property type="component" value="Chromosome 5"/>
</dbReference>
<dbReference type="AlphaFoldDB" id="A0AAQ3QBT7"/>
<reference evidence="1 2" key="1">
    <citation type="submission" date="2023-10" db="EMBL/GenBank/DDBJ databases">
        <title>Chromosome-scale genome assembly provides insights into flower coloration mechanisms of Canna indica.</title>
        <authorList>
            <person name="Li C."/>
        </authorList>
    </citation>
    <scope>NUCLEOTIDE SEQUENCE [LARGE SCALE GENOMIC DNA]</scope>
    <source>
        <tissue evidence="1">Flower</tissue>
    </source>
</reference>
<dbReference type="PANTHER" id="PTHR33116:SF86">
    <property type="entry name" value="REVERSE TRANSCRIPTASE DOMAIN-CONTAINING PROTEIN"/>
    <property type="match status" value="1"/>
</dbReference>
<gene>
    <name evidence="1" type="ORF">Cni_G15641</name>
</gene>
<dbReference type="PANTHER" id="PTHR33116">
    <property type="entry name" value="REVERSE TRANSCRIPTASE ZINC-BINDING DOMAIN-CONTAINING PROTEIN-RELATED-RELATED"/>
    <property type="match status" value="1"/>
</dbReference>
<accession>A0AAQ3QBT7</accession>
<dbReference type="EMBL" id="CP136894">
    <property type="protein sequence ID" value="WOL06906.1"/>
    <property type="molecule type" value="Genomic_DNA"/>
</dbReference>
<protein>
    <recommendedName>
        <fullName evidence="3">Reverse transcriptase domain-containing protein</fullName>
    </recommendedName>
</protein>
<sequence length="225" mass="25997">MQELHLPKEARLEFMLRRLKHQPKEFLIKTRENNEELLSLLIKKAIGDGEVKAFKYKKFSISHLFYADDILITISSYRRSVMKVKEILDTYCSYANQKINIPKSEVIFPGNCSERIKAEVCNILNIKEGTFQIKHLGVFIDRGKLSKSHQSLIVDKASTRIKNWANKHFSQAGKTVLINFVVNSINVHSLSTAWINDGVINNYTKNARSFLWETNSKKKGLHFVK</sequence>
<evidence type="ECO:0008006" key="3">
    <source>
        <dbReference type="Google" id="ProtNLM"/>
    </source>
</evidence>
<evidence type="ECO:0000313" key="2">
    <source>
        <dbReference type="Proteomes" id="UP001327560"/>
    </source>
</evidence>
<proteinExistence type="predicted"/>
<name>A0AAQ3QBT7_9LILI</name>
<keyword evidence="2" id="KW-1185">Reference proteome</keyword>
<evidence type="ECO:0000313" key="1">
    <source>
        <dbReference type="EMBL" id="WOL06906.1"/>
    </source>
</evidence>
<organism evidence="1 2">
    <name type="scientific">Canna indica</name>
    <name type="common">Indian-shot</name>
    <dbReference type="NCBI Taxonomy" id="4628"/>
    <lineage>
        <taxon>Eukaryota</taxon>
        <taxon>Viridiplantae</taxon>
        <taxon>Streptophyta</taxon>
        <taxon>Embryophyta</taxon>
        <taxon>Tracheophyta</taxon>
        <taxon>Spermatophyta</taxon>
        <taxon>Magnoliopsida</taxon>
        <taxon>Liliopsida</taxon>
        <taxon>Zingiberales</taxon>
        <taxon>Cannaceae</taxon>
        <taxon>Canna</taxon>
    </lineage>
</organism>